<dbReference type="PANTHER" id="PTHR43825">
    <property type="entry name" value="PYRUVATE DEHYDROGENASE E1 COMPONENT"/>
    <property type="match status" value="1"/>
</dbReference>
<keyword evidence="3" id="KW-0786">Thiamine pyrophosphate</keyword>
<protein>
    <submittedName>
        <fullName evidence="5">1-deoxy-D-xylulose-5-phosphate synthase</fullName>
        <ecNumber evidence="5">2.2.1.7</ecNumber>
    </submittedName>
</protein>
<dbReference type="PANTHER" id="PTHR43825:SF1">
    <property type="entry name" value="TRANSKETOLASE-LIKE PYRIMIDINE-BINDING DOMAIN-CONTAINING PROTEIN"/>
    <property type="match status" value="1"/>
</dbReference>
<keyword evidence="6" id="KW-1185">Reference proteome</keyword>
<dbReference type="Gene3D" id="3.40.50.970">
    <property type="match status" value="1"/>
</dbReference>
<name>A0A0P9AJV7_9CLOT</name>
<dbReference type="GO" id="GO:0008661">
    <property type="term" value="F:1-deoxy-D-xylulose-5-phosphate synthase activity"/>
    <property type="evidence" value="ECO:0007669"/>
    <property type="project" value="UniProtKB-EC"/>
</dbReference>
<dbReference type="Gene3D" id="3.40.50.920">
    <property type="match status" value="1"/>
</dbReference>
<comment type="caution">
    <text evidence="5">The sequence shown here is derived from an EMBL/GenBank/DDBJ whole genome shotgun (WGS) entry which is preliminary data.</text>
</comment>
<dbReference type="InterPro" id="IPR051157">
    <property type="entry name" value="PDH/Transketolase"/>
</dbReference>
<dbReference type="AlphaFoldDB" id="A0A0P9AJV7"/>
<dbReference type="OrthoDB" id="8732661at2"/>
<keyword evidence="5" id="KW-0808">Transferase</keyword>
<comment type="cofactor">
    <cofactor evidence="1">
        <name>thiamine diphosphate</name>
        <dbReference type="ChEBI" id="CHEBI:58937"/>
    </cofactor>
</comment>
<dbReference type="Pfam" id="PF02780">
    <property type="entry name" value="Transketolase_C"/>
    <property type="match status" value="1"/>
</dbReference>
<evidence type="ECO:0000313" key="6">
    <source>
        <dbReference type="Proteomes" id="UP000050326"/>
    </source>
</evidence>
<dbReference type="STRING" id="36849.OXPF_09070"/>
<feature type="domain" description="Transketolase-like pyrimidine-binding" evidence="4">
    <location>
        <begin position="5"/>
        <end position="169"/>
    </location>
</feature>
<dbReference type="EMBL" id="LKET01000021">
    <property type="protein sequence ID" value="KPU45674.1"/>
    <property type="molecule type" value="Genomic_DNA"/>
</dbReference>
<dbReference type="PATRIC" id="fig|36849.3.peg.967"/>
<proteinExistence type="inferred from homology"/>
<comment type="similarity">
    <text evidence="2">Belongs to the transketolase family.</text>
</comment>
<dbReference type="EC" id="2.2.1.7" evidence="5"/>
<evidence type="ECO:0000259" key="4">
    <source>
        <dbReference type="SMART" id="SM00861"/>
    </source>
</evidence>
<sequence>MADNIATREAYGKALAEFGDKYEIVVLDADLSKSTKTDTFKKKFPERFLNAGIAESNMMSIAAGIASCGKVVFASTFAMFAAGRAFEQVRNSIGYPNLNVKIGATHAGITVGEDGATHQCLEDIGIMRTIPNMVVINPADAVEARAAVEAAIKHNGPVYLRFGRLGVPVIFDESQYNFELGRGVMLADGNDAAVIATGLMVHEALKAKEELKNEGIDLRVINIHTIKPIDKEIIIKAAKETGAIVTAEEHNILGGLGSAVAEVVAESYPVPVKRVGVEDKFGRSGKPAALLEMYGLTAKNIVEKVREAIKLKVK</sequence>
<dbReference type="CDD" id="cd07033">
    <property type="entry name" value="TPP_PYR_DXS_TK_like"/>
    <property type="match status" value="1"/>
</dbReference>
<dbReference type="FunFam" id="3.40.50.970:FF:000129">
    <property type="entry name" value="Transketolase"/>
    <property type="match status" value="1"/>
</dbReference>
<organism evidence="5 6">
    <name type="scientific">Oxobacter pfennigii</name>
    <dbReference type="NCBI Taxonomy" id="36849"/>
    <lineage>
        <taxon>Bacteria</taxon>
        <taxon>Bacillati</taxon>
        <taxon>Bacillota</taxon>
        <taxon>Clostridia</taxon>
        <taxon>Eubacteriales</taxon>
        <taxon>Clostridiaceae</taxon>
        <taxon>Oxobacter</taxon>
    </lineage>
</organism>
<dbReference type="SUPFAM" id="SSF52922">
    <property type="entry name" value="TK C-terminal domain-like"/>
    <property type="match status" value="1"/>
</dbReference>
<dbReference type="InterPro" id="IPR033248">
    <property type="entry name" value="Transketolase_C"/>
</dbReference>
<gene>
    <name evidence="5" type="primary">dxs_1</name>
    <name evidence="5" type="ORF">OXPF_09070</name>
</gene>
<evidence type="ECO:0000256" key="3">
    <source>
        <dbReference type="ARBA" id="ARBA00023052"/>
    </source>
</evidence>
<dbReference type="SMART" id="SM00861">
    <property type="entry name" value="Transket_pyr"/>
    <property type="match status" value="1"/>
</dbReference>
<evidence type="ECO:0000313" key="5">
    <source>
        <dbReference type="EMBL" id="KPU45674.1"/>
    </source>
</evidence>
<reference evidence="5 6" key="1">
    <citation type="submission" date="2015-09" db="EMBL/GenBank/DDBJ databases">
        <title>Genome sequence of Oxobacter pfennigii DSM 3222.</title>
        <authorList>
            <person name="Poehlein A."/>
            <person name="Bengelsdorf F.R."/>
            <person name="Schiel-Bengelsdorf B."/>
            <person name="Duerre P."/>
            <person name="Daniel R."/>
        </authorList>
    </citation>
    <scope>NUCLEOTIDE SEQUENCE [LARGE SCALE GENOMIC DNA]</scope>
    <source>
        <strain evidence="5 6">DSM 3222</strain>
    </source>
</reference>
<dbReference type="InterPro" id="IPR029061">
    <property type="entry name" value="THDP-binding"/>
</dbReference>
<dbReference type="InterPro" id="IPR005475">
    <property type="entry name" value="Transketolase-like_Pyr-bd"/>
</dbReference>
<evidence type="ECO:0000256" key="2">
    <source>
        <dbReference type="ARBA" id="ARBA00007131"/>
    </source>
</evidence>
<dbReference type="RefSeq" id="WP_054874010.1">
    <property type="nucleotide sequence ID" value="NZ_LKET01000021.1"/>
</dbReference>
<dbReference type="InterPro" id="IPR009014">
    <property type="entry name" value="Transketo_C/PFOR_II"/>
</dbReference>
<dbReference type="Pfam" id="PF02779">
    <property type="entry name" value="Transket_pyr"/>
    <property type="match status" value="1"/>
</dbReference>
<evidence type="ECO:0000256" key="1">
    <source>
        <dbReference type="ARBA" id="ARBA00001964"/>
    </source>
</evidence>
<dbReference type="SUPFAM" id="SSF52518">
    <property type="entry name" value="Thiamin diphosphate-binding fold (THDP-binding)"/>
    <property type="match status" value="1"/>
</dbReference>
<dbReference type="Proteomes" id="UP000050326">
    <property type="component" value="Unassembled WGS sequence"/>
</dbReference>
<accession>A0A0P9AJV7</accession>